<dbReference type="SUPFAM" id="SSF81383">
    <property type="entry name" value="F-box domain"/>
    <property type="match status" value="1"/>
</dbReference>
<organism evidence="3 4">
    <name type="scientific">Cinchona calisaya</name>
    <dbReference type="NCBI Taxonomy" id="153742"/>
    <lineage>
        <taxon>Eukaryota</taxon>
        <taxon>Viridiplantae</taxon>
        <taxon>Streptophyta</taxon>
        <taxon>Embryophyta</taxon>
        <taxon>Tracheophyta</taxon>
        <taxon>Spermatophyta</taxon>
        <taxon>Magnoliopsida</taxon>
        <taxon>eudicotyledons</taxon>
        <taxon>Gunneridae</taxon>
        <taxon>Pentapetalae</taxon>
        <taxon>asterids</taxon>
        <taxon>lamiids</taxon>
        <taxon>Gentianales</taxon>
        <taxon>Rubiaceae</taxon>
        <taxon>Cinchonoideae</taxon>
        <taxon>Cinchoneae</taxon>
        <taxon>Cinchona</taxon>
    </lineage>
</organism>
<proteinExistence type="predicted"/>
<sequence>MESGGESGKRVVPKSDSQLGFIQGFGYIPHWVLVELLIRLPIKRIFRFKCVSKQWLSLISDPSFGRAFVSRIEFGPIQRRPWTPLYKCIYAEEIPREHDFLGNLFSSNVGLGCLTKFDLPAPAQAHGLEVYKVLDYIIAKDDNGLLLCGSHGRDLGNYYILNPVTKQYVEIPRSKHSFVYCLVGFITQMKDCIVTSYKIVRLEASTGKTSVLKLEIFSSETGEWRDVDIHFEKVLQLVPFRKMPVVFKESLHFVDSEVGILAYDPYKDPNSCRVIKLPEGIDRKCNTSQSGKTRLFDVHQGYLRYFEVSHALYDNQFTSLSMWTLSDYEAGLWFLEHRISHNEFFCDISFLSSSNLFLVPVAFHPFDFDTVYLGRGKTILSYNMQTRELIVLGNPVPLENISWYLVYLFVLPLWPVSIQAAPSEV</sequence>
<dbReference type="PANTHER" id="PTHR35546:SF70">
    <property type="entry name" value="F-BOX PROTEIN INTERACTION DOMAIN PROTEIN"/>
    <property type="match status" value="1"/>
</dbReference>
<protein>
    <recommendedName>
        <fullName evidence="5">F-box domain-containing protein</fullName>
    </recommendedName>
</protein>
<accession>A0ABD3AVH1</accession>
<dbReference type="InterPro" id="IPR055290">
    <property type="entry name" value="At3g26010-like"/>
</dbReference>
<dbReference type="InterPro" id="IPR036047">
    <property type="entry name" value="F-box-like_dom_sf"/>
</dbReference>
<feature type="domain" description="F-box" evidence="1">
    <location>
        <begin position="32"/>
        <end position="65"/>
    </location>
</feature>
<evidence type="ECO:0000313" key="4">
    <source>
        <dbReference type="Proteomes" id="UP001630127"/>
    </source>
</evidence>
<dbReference type="CDD" id="cd22157">
    <property type="entry name" value="F-box_AtFBW1-like"/>
    <property type="match status" value="1"/>
</dbReference>
<dbReference type="AlphaFoldDB" id="A0ABD3AVH1"/>
<feature type="domain" description="F-box protein At3g26010-like beta-propeller" evidence="2">
    <location>
        <begin position="131"/>
        <end position="394"/>
    </location>
</feature>
<name>A0ABD3AVH1_9GENT</name>
<evidence type="ECO:0000313" key="3">
    <source>
        <dbReference type="EMBL" id="KAL3535223.1"/>
    </source>
</evidence>
<dbReference type="InterPro" id="IPR001810">
    <property type="entry name" value="F-box_dom"/>
</dbReference>
<keyword evidence="4" id="KW-1185">Reference proteome</keyword>
<dbReference type="Proteomes" id="UP001630127">
    <property type="component" value="Unassembled WGS sequence"/>
</dbReference>
<dbReference type="PANTHER" id="PTHR35546">
    <property type="entry name" value="F-BOX PROTEIN INTERACTION DOMAIN PROTEIN-RELATED"/>
    <property type="match status" value="1"/>
</dbReference>
<evidence type="ECO:0000259" key="1">
    <source>
        <dbReference type="Pfam" id="PF00646"/>
    </source>
</evidence>
<gene>
    <name evidence="3" type="ORF">ACH5RR_003684</name>
</gene>
<comment type="caution">
    <text evidence="3">The sequence shown here is derived from an EMBL/GenBank/DDBJ whole genome shotgun (WGS) entry which is preliminary data.</text>
</comment>
<dbReference type="Pfam" id="PF24750">
    <property type="entry name" value="b-prop_At3g26010-like"/>
    <property type="match status" value="1"/>
</dbReference>
<dbReference type="InterPro" id="IPR056592">
    <property type="entry name" value="Beta-prop_At3g26010-like"/>
</dbReference>
<evidence type="ECO:0000259" key="2">
    <source>
        <dbReference type="Pfam" id="PF24750"/>
    </source>
</evidence>
<reference evidence="3 4" key="1">
    <citation type="submission" date="2024-11" db="EMBL/GenBank/DDBJ databases">
        <title>A near-complete genome assembly of Cinchona calisaya.</title>
        <authorList>
            <person name="Lian D.C."/>
            <person name="Zhao X.W."/>
            <person name="Wei L."/>
        </authorList>
    </citation>
    <scope>NUCLEOTIDE SEQUENCE [LARGE SCALE GENOMIC DNA]</scope>
    <source>
        <tissue evidence="3">Nenye</tissue>
    </source>
</reference>
<evidence type="ECO:0008006" key="5">
    <source>
        <dbReference type="Google" id="ProtNLM"/>
    </source>
</evidence>
<dbReference type="EMBL" id="JBJUIK010000002">
    <property type="protein sequence ID" value="KAL3535223.1"/>
    <property type="molecule type" value="Genomic_DNA"/>
</dbReference>
<dbReference type="Pfam" id="PF00646">
    <property type="entry name" value="F-box"/>
    <property type="match status" value="1"/>
</dbReference>